<evidence type="ECO:0000259" key="18">
    <source>
        <dbReference type="Pfam" id="PF00905"/>
    </source>
</evidence>
<dbReference type="NCBIfam" id="TIGR02074">
    <property type="entry name" value="PBP_1a_fam"/>
    <property type="match status" value="1"/>
</dbReference>
<evidence type="ECO:0000256" key="14">
    <source>
        <dbReference type="ARBA" id="ARBA00023316"/>
    </source>
</evidence>
<dbReference type="InterPro" id="IPR050396">
    <property type="entry name" value="Glycosyltr_51/Transpeptidase"/>
</dbReference>
<evidence type="ECO:0000256" key="6">
    <source>
        <dbReference type="ARBA" id="ARBA00022670"/>
    </source>
</evidence>
<evidence type="ECO:0000256" key="11">
    <source>
        <dbReference type="ARBA" id="ARBA00022984"/>
    </source>
</evidence>
<dbReference type="InterPro" id="IPR023346">
    <property type="entry name" value="Lysozyme-like_dom_sf"/>
</dbReference>
<gene>
    <name evidence="20" type="ORF">A3C05_04490</name>
</gene>
<keyword evidence="5" id="KW-0121">Carboxypeptidase</keyword>
<dbReference type="GO" id="GO:0071555">
    <property type="term" value="P:cell wall organization"/>
    <property type="evidence" value="ECO:0007669"/>
    <property type="project" value="UniProtKB-KW"/>
</dbReference>
<dbReference type="Pfam" id="PF00912">
    <property type="entry name" value="Transgly"/>
    <property type="match status" value="1"/>
</dbReference>
<keyword evidence="10" id="KW-0133">Cell shape</keyword>
<evidence type="ECO:0000256" key="5">
    <source>
        <dbReference type="ARBA" id="ARBA00022645"/>
    </source>
</evidence>
<keyword evidence="13" id="KW-0511">Multifunctional enzyme</keyword>
<dbReference type="GO" id="GO:0030288">
    <property type="term" value="C:outer membrane-bounded periplasmic space"/>
    <property type="evidence" value="ECO:0007669"/>
    <property type="project" value="TreeGrafter"/>
</dbReference>
<dbReference type="GO" id="GO:0008658">
    <property type="term" value="F:penicillin binding"/>
    <property type="evidence" value="ECO:0007669"/>
    <property type="project" value="InterPro"/>
</dbReference>
<dbReference type="GO" id="GO:0005886">
    <property type="term" value="C:plasma membrane"/>
    <property type="evidence" value="ECO:0007669"/>
    <property type="project" value="UniProtKB-SubCell"/>
</dbReference>
<keyword evidence="7" id="KW-0328">Glycosyltransferase</keyword>
<dbReference type="GO" id="GO:0008360">
    <property type="term" value="P:regulation of cell shape"/>
    <property type="evidence" value="ECO:0007669"/>
    <property type="project" value="UniProtKB-KW"/>
</dbReference>
<evidence type="ECO:0000256" key="10">
    <source>
        <dbReference type="ARBA" id="ARBA00022960"/>
    </source>
</evidence>
<evidence type="ECO:0000256" key="1">
    <source>
        <dbReference type="ARBA" id="ARBA00004236"/>
    </source>
</evidence>
<comment type="subcellular location">
    <subcellularLocation>
        <location evidence="1">Cell membrane</location>
    </subcellularLocation>
</comment>
<keyword evidence="4" id="KW-1003">Cell membrane</keyword>
<evidence type="ECO:0000313" key="20">
    <source>
        <dbReference type="EMBL" id="OGF71315.1"/>
    </source>
</evidence>
<dbReference type="EMBL" id="MFHP01000033">
    <property type="protein sequence ID" value="OGF71315.1"/>
    <property type="molecule type" value="Genomic_DNA"/>
</dbReference>
<keyword evidence="11" id="KW-0573">Peptidoglycan synthesis</keyword>
<keyword evidence="14" id="KW-0961">Cell wall biogenesis/degradation</keyword>
<keyword evidence="17" id="KW-1133">Transmembrane helix</keyword>
<feature type="domain" description="Penicillin-binding protein transpeptidase" evidence="18">
    <location>
        <begin position="334"/>
        <end position="618"/>
    </location>
</feature>
<evidence type="ECO:0000256" key="17">
    <source>
        <dbReference type="SAM" id="Phobius"/>
    </source>
</evidence>
<dbReference type="FunFam" id="1.10.3810.10:FF:000001">
    <property type="entry name" value="Penicillin-binding protein 1A"/>
    <property type="match status" value="1"/>
</dbReference>
<dbReference type="Gene3D" id="1.10.3810.10">
    <property type="entry name" value="Biosynthetic peptidoglycan transglycosylase-like"/>
    <property type="match status" value="1"/>
</dbReference>
<dbReference type="SUPFAM" id="SSF56601">
    <property type="entry name" value="beta-lactamase/transpeptidase-like"/>
    <property type="match status" value="1"/>
</dbReference>
<name>A0A1F5W6P0_9BACT</name>
<feature type="domain" description="Glycosyl transferase family 51" evidence="19">
    <location>
        <begin position="74"/>
        <end position="243"/>
    </location>
</feature>
<evidence type="ECO:0000256" key="12">
    <source>
        <dbReference type="ARBA" id="ARBA00023136"/>
    </source>
</evidence>
<reference evidence="20 21" key="1">
    <citation type="journal article" date="2016" name="Nat. Commun.">
        <title>Thousands of microbial genomes shed light on interconnected biogeochemical processes in an aquifer system.</title>
        <authorList>
            <person name="Anantharaman K."/>
            <person name="Brown C.T."/>
            <person name="Hug L.A."/>
            <person name="Sharon I."/>
            <person name="Castelle C.J."/>
            <person name="Probst A.J."/>
            <person name="Thomas B.C."/>
            <person name="Singh A."/>
            <person name="Wilkins M.J."/>
            <person name="Karaoz U."/>
            <person name="Brodie E.L."/>
            <person name="Williams K.H."/>
            <person name="Hubbard S.S."/>
            <person name="Banfield J.F."/>
        </authorList>
    </citation>
    <scope>NUCLEOTIDE SEQUENCE [LARGE SCALE GENOMIC DNA]</scope>
</reference>
<comment type="similarity">
    <text evidence="3">In the N-terminal section; belongs to the glycosyltransferase 51 family.</text>
</comment>
<evidence type="ECO:0000256" key="15">
    <source>
        <dbReference type="ARBA" id="ARBA00034000"/>
    </source>
</evidence>
<dbReference type="GO" id="GO:0006508">
    <property type="term" value="P:proteolysis"/>
    <property type="evidence" value="ECO:0007669"/>
    <property type="project" value="UniProtKB-KW"/>
</dbReference>
<keyword evidence="8" id="KW-0808">Transferase</keyword>
<comment type="catalytic activity">
    <reaction evidence="16">
        <text>[GlcNAc-(1-&gt;4)-Mur2Ac(oyl-L-Ala-gamma-D-Glu-L-Lys-D-Ala-D-Ala)](n)-di-trans,octa-cis-undecaprenyl diphosphate + beta-D-GlcNAc-(1-&gt;4)-Mur2Ac(oyl-L-Ala-gamma-D-Glu-L-Lys-D-Ala-D-Ala)-di-trans,octa-cis-undecaprenyl diphosphate = [GlcNAc-(1-&gt;4)-Mur2Ac(oyl-L-Ala-gamma-D-Glu-L-Lys-D-Ala-D-Ala)](n+1)-di-trans,octa-cis-undecaprenyl diphosphate + di-trans,octa-cis-undecaprenyl diphosphate + H(+)</text>
        <dbReference type="Rhea" id="RHEA:23708"/>
        <dbReference type="Rhea" id="RHEA-COMP:9602"/>
        <dbReference type="Rhea" id="RHEA-COMP:9603"/>
        <dbReference type="ChEBI" id="CHEBI:15378"/>
        <dbReference type="ChEBI" id="CHEBI:58405"/>
        <dbReference type="ChEBI" id="CHEBI:60033"/>
        <dbReference type="ChEBI" id="CHEBI:78435"/>
        <dbReference type="EC" id="2.4.99.28"/>
    </reaction>
</comment>
<dbReference type="Proteomes" id="UP000178743">
    <property type="component" value="Unassembled WGS sequence"/>
</dbReference>
<evidence type="ECO:0000256" key="3">
    <source>
        <dbReference type="ARBA" id="ARBA00007739"/>
    </source>
</evidence>
<evidence type="ECO:0000256" key="7">
    <source>
        <dbReference type="ARBA" id="ARBA00022676"/>
    </source>
</evidence>
<sequence length="838" mass="94100">MIKHYHKFKKSSIISGMRRLLVKIALAGTLFAAALVFFVASVNAPDLNNFNERKVAQSTKIYDRTGQILLYDVHGNEKRTVVPFAEIPRYVKNATIALEDDNFYSHYGFRPMSFLRAIITNLLKRSFEQGGSTITQQVVKNTLLTPEKTILRKVKEIITALKLERRYSKDEILNAYLNQIPYGSGAYGVEAAAETFFGKHAKDLNILEAAYLASLPNAPSYYSPYGKHRKELDDRANFTLNKMLKLGFLSEEEYKNAKSQKIKFSPYRTQGIVAPHFVIEVIDELNKKFGDDVVERGGFRVTTTLDVDFQRQTEETINKYAETNEKNFNAKNESVVAISPKTGDILAMVGSRDYFDTSNDGNFNVAVAHRQPGSAFKPFVYATAFKKGYTPETTLFDLPTEFNPLCTPDGKPLRQLADGEKDPCYHPQNFDEKFRGPISLREALAQSLNVPSVKTLYLAGIEDSLATARDFGITSLNDPQRYGLSLVLGGGEISLLELVSAYGVFANDGVRNPHRYVLKIEDADGKTIYEAENNPQEVINKNIARTISDILSDNKARGPSFGEALYFTDKKVAAKTGTTNDYRDAWVVGYTPDVAIGSWAGNNDNTPMEKKIAGFIVAPLWHEIMDYAITKIPPPVGGSEFAAPEPLAQAGEAKPYLRGEWRGGKEFIVDKISGKLATENTPEDVREKRVIREVHSILYWIDQTSPQFKNWEEKVRAWALANGLSDQDESVIPKDYDNVHTPENLPKITQIQFLPQKPIYQKNDTLIIRPIIESKFGIQQTDYFANDEYLGSIKKTPFEFVLSLDRLNIEDSLSVKIKAYDKVGNTSESYAPLIGITR</sequence>
<feature type="transmembrane region" description="Helical" evidence="17">
    <location>
        <begin position="20"/>
        <end position="40"/>
    </location>
</feature>
<comment type="similarity">
    <text evidence="2">In the C-terminal section; belongs to the transpeptidase family.</text>
</comment>
<dbReference type="Pfam" id="PF00905">
    <property type="entry name" value="Transpeptidase"/>
    <property type="match status" value="1"/>
</dbReference>
<comment type="caution">
    <text evidence="20">The sequence shown here is derived from an EMBL/GenBank/DDBJ whole genome shotgun (WGS) entry which is preliminary data.</text>
</comment>
<dbReference type="GO" id="GO:0009002">
    <property type="term" value="F:serine-type D-Ala-D-Ala carboxypeptidase activity"/>
    <property type="evidence" value="ECO:0007669"/>
    <property type="project" value="UniProtKB-EC"/>
</dbReference>
<organism evidence="20 21">
    <name type="scientific">Candidatus Giovannonibacteria bacterium RIFCSPHIGHO2_02_FULL_45_40</name>
    <dbReference type="NCBI Taxonomy" id="1798337"/>
    <lineage>
        <taxon>Bacteria</taxon>
        <taxon>Candidatus Giovannoniibacteriota</taxon>
    </lineage>
</organism>
<dbReference type="AlphaFoldDB" id="A0A1F5W6P0"/>
<evidence type="ECO:0000256" key="9">
    <source>
        <dbReference type="ARBA" id="ARBA00022801"/>
    </source>
</evidence>
<dbReference type="InterPro" id="IPR012338">
    <property type="entry name" value="Beta-lactam/transpept-like"/>
</dbReference>
<keyword evidence="17" id="KW-0812">Transmembrane</keyword>
<evidence type="ECO:0000256" key="4">
    <source>
        <dbReference type="ARBA" id="ARBA00022475"/>
    </source>
</evidence>
<dbReference type="SUPFAM" id="SSF53955">
    <property type="entry name" value="Lysozyme-like"/>
    <property type="match status" value="1"/>
</dbReference>
<dbReference type="InterPro" id="IPR036950">
    <property type="entry name" value="PBP_transglycosylase"/>
</dbReference>
<keyword evidence="6" id="KW-0645">Protease</keyword>
<evidence type="ECO:0000256" key="2">
    <source>
        <dbReference type="ARBA" id="ARBA00007090"/>
    </source>
</evidence>
<evidence type="ECO:0000256" key="13">
    <source>
        <dbReference type="ARBA" id="ARBA00023268"/>
    </source>
</evidence>
<keyword evidence="9" id="KW-0378">Hydrolase</keyword>
<proteinExistence type="inferred from homology"/>
<evidence type="ECO:0000259" key="19">
    <source>
        <dbReference type="Pfam" id="PF00912"/>
    </source>
</evidence>
<dbReference type="PANTHER" id="PTHR32282">
    <property type="entry name" value="BINDING PROTEIN TRANSPEPTIDASE, PUTATIVE-RELATED"/>
    <property type="match status" value="1"/>
</dbReference>
<evidence type="ECO:0000313" key="21">
    <source>
        <dbReference type="Proteomes" id="UP000178743"/>
    </source>
</evidence>
<keyword evidence="12 17" id="KW-0472">Membrane</keyword>
<dbReference type="PANTHER" id="PTHR32282:SF11">
    <property type="entry name" value="PENICILLIN-BINDING PROTEIN 1B"/>
    <property type="match status" value="1"/>
</dbReference>
<protein>
    <submittedName>
        <fullName evidence="20">Uncharacterized protein</fullName>
    </submittedName>
</protein>
<dbReference type="GO" id="GO:0008955">
    <property type="term" value="F:peptidoglycan glycosyltransferase activity"/>
    <property type="evidence" value="ECO:0007669"/>
    <property type="project" value="UniProtKB-EC"/>
</dbReference>
<dbReference type="InterPro" id="IPR001460">
    <property type="entry name" value="PCN-bd_Tpept"/>
</dbReference>
<evidence type="ECO:0000256" key="16">
    <source>
        <dbReference type="ARBA" id="ARBA00049902"/>
    </source>
</evidence>
<evidence type="ECO:0000256" key="8">
    <source>
        <dbReference type="ARBA" id="ARBA00022679"/>
    </source>
</evidence>
<accession>A0A1F5W6P0</accession>
<dbReference type="InterPro" id="IPR001264">
    <property type="entry name" value="Glyco_trans_51"/>
</dbReference>
<comment type="catalytic activity">
    <reaction evidence="15">
        <text>Preferential cleavage: (Ac)2-L-Lys-D-Ala-|-D-Ala. Also transpeptidation of peptidyl-alanyl moieties that are N-acyl substituents of D-alanine.</text>
        <dbReference type="EC" id="3.4.16.4"/>
    </reaction>
</comment>
<dbReference type="GO" id="GO:0009252">
    <property type="term" value="P:peptidoglycan biosynthetic process"/>
    <property type="evidence" value="ECO:0007669"/>
    <property type="project" value="UniProtKB-KW"/>
</dbReference>
<dbReference type="Gene3D" id="3.40.710.10">
    <property type="entry name" value="DD-peptidase/beta-lactamase superfamily"/>
    <property type="match status" value="1"/>
</dbReference>